<gene>
    <name evidence="1" type="ORF">WMW72_29920</name>
</gene>
<organism evidence="1 2">
    <name type="scientific">Paenibacillus filicis</name>
    <dbReference type="NCBI Taxonomy" id="669464"/>
    <lineage>
        <taxon>Bacteria</taxon>
        <taxon>Bacillati</taxon>
        <taxon>Bacillota</taxon>
        <taxon>Bacilli</taxon>
        <taxon>Bacillales</taxon>
        <taxon>Paenibacillaceae</taxon>
        <taxon>Paenibacillus</taxon>
    </lineage>
</organism>
<dbReference type="Proteomes" id="UP001469365">
    <property type="component" value="Unassembled WGS sequence"/>
</dbReference>
<sequence length="49" mass="5221">MVVAVRGITAYVRVQPRAAIVQLVGGETPGKCYGRWAAIHDRAGLSGIR</sequence>
<name>A0ABU9DVI0_9BACL</name>
<protein>
    <submittedName>
        <fullName evidence="1">Uncharacterized protein</fullName>
    </submittedName>
</protein>
<accession>A0ABU9DVI0</accession>
<reference evidence="1 2" key="1">
    <citation type="submission" date="2024-04" db="EMBL/GenBank/DDBJ databases">
        <title>draft genome sequnece of Paenibacillus filicis.</title>
        <authorList>
            <person name="Kim D.-U."/>
        </authorList>
    </citation>
    <scope>NUCLEOTIDE SEQUENCE [LARGE SCALE GENOMIC DNA]</scope>
    <source>
        <strain evidence="1 2">KACC14197</strain>
    </source>
</reference>
<evidence type="ECO:0000313" key="2">
    <source>
        <dbReference type="Proteomes" id="UP001469365"/>
    </source>
</evidence>
<keyword evidence="2" id="KW-1185">Reference proteome</keyword>
<dbReference type="RefSeq" id="WP_341419245.1">
    <property type="nucleotide sequence ID" value="NZ_JBBPCC010000026.1"/>
</dbReference>
<evidence type="ECO:0000313" key="1">
    <source>
        <dbReference type="EMBL" id="MEK8132123.1"/>
    </source>
</evidence>
<dbReference type="EMBL" id="JBBPCC010000026">
    <property type="protein sequence ID" value="MEK8132123.1"/>
    <property type="molecule type" value="Genomic_DNA"/>
</dbReference>
<comment type="caution">
    <text evidence="1">The sequence shown here is derived from an EMBL/GenBank/DDBJ whole genome shotgun (WGS) entry which is preliminary data.</text>
</comment>
<proteinExistence type="predicted"/>